<comment type="cofactor">
    <cofactor evidence="1">
        <name>Mn(2+)</name>
        <dbReference type="ChEBI" id="CHEBI:29035"/>
    </cofactor>
</comment>
<keyword evidence="19" id="KW-1185">Reference proteome</keyword>
<organism evidence="18 19">
    <name type="scientific">Candidatus Galacturonatibacter soehngenii</name>
    <dbReference type="NCBI Taxonomy" id="2307010"/>
    <lineage>
        <taxon>Bacteria</taxon>
        <taxon>Bacillati</taxon>
        <taxon>Bacillota</taxon>
        <taxon>Clostridia</taxon>
        <taxon>Lachnospirales</taxon>
        <taxon>Lachnospiraceae</taxon>
        <taxon>Candidatus Galacturonatibacter</taxon>
    </lineage>
</organism>
<dbReference type="PROSITE" id="PS00843">
    <property type="entry name" value="DALA_DALA_LIGASE_1"/>
    <property type="match status" value="1"/>
</dbReference>
<dbReference type="Pfam" id="PF01820">
    <property type="entry name" value="Dala_Dala_lig_N"/>
    <property type="match status" value="1"/>
</dbReference>
<keyword evidence="4 15" id="KW-0479">Metal-binding</keyword>
<keyword evidence="6 16" id="KW-0067">ATP-binding</keyword>
<dbReference type="Gene3D" id="3.30.470.20">
    <property type="entry name" value="ATP-grasp fold, B domain"/>
    <property type="match status" value="1"/>
</dbReference>
<evidence type="ECO:0000256" key="5">
    <source>
        <dbReference type="ARBA" id="ARBA00022741"/>
    </source>
</evidence>
<dbReference type="NCBIfam" id="TIGR01205">
    <property type="entry name" value="D_ala_D_alaTIGR"/>
    <property type="match status" value="1"/>
</dbReference>
<gene>
    <name evidence="18" type="primary">vanG</name>
    <name evidence="12" type="synonym">ddl</name>
    <name evidence="18" type="ORF">F7O84_05080</name>
</gene>
<feature type="active site" evidence="13">
    <location>
        <position position="192"/>
    </location>
</feature>
<evidence type="ECO:0000256" key="11">
    <source>
        <dbReference type="ARBA" id="ARBA00023316"/>
    </source>
</evidence>
<dbReference type="InterPro" id="IPR011095">
    <property type="entry name" value="Dala_Dala_lig_C"/>
</dbReference>
<comment type="function">
    <text evidence="12">Cell wall formation.</text>
</comment>
<dbReference type="GO" id="GO:0005524">
    <property type="term" value="F:ATP binding"/>
    <property type="evidence" value="ECO:0007669"/>
    <property type="project" value="UniProtKB-UniRule"/>
</dbReference>
<evidence type="ECO:0000313" key="18">
    <source>
        <dbReference type="EMBL" id="KAB1440216.1"/>
    </source>
</evidence>
<feature type="binding site" evidence="14">
    <location>
        <begin position="192"/>
        <end position="193"/>
    </location>
    <ligand>
        <name>ATP</name>
        <dbReference type="ChEBI" id="CHEBI:30616"/>
    </ligand>
</feature>
<dbReference type="AlphaFoldDB" id="A0A7V7QN59"/>
<comment type="pathway">
    <text evidence="12">Cell wall biogenesis; peptidoglycan biosynthesis.</text>
</comment>
<evidence type="ECO:0000256" key="16">
    <source>
        <dbReference type="PROSITE-ProRule" id="PRU00409"/>
    </source>
</evidence>
<dbReference type="OrthoDB" id="9813261at2"/>
<evidence type="ECO:0000256" key="10">
    <source>
        <dbReference type="ARBA" id="ARBA00023211"/>
    </source>
</evidence>
<dbReference type="EC" id="6.3.2.4" evidence="12"/>
<dbReference type="PANTHER" id="PTHR23132">
    <property type="entry name" value="D-ALANINE--D-ALANINE LIGASE"/>
    <property type="match status" value="1"/>
</dbReference>
<evidence type="ECO:0000256" key="12">
    <source>
        <dbReference type="HAMAP-Rule" id="MF_00047"/>
    </source>
</evidence>
<dbReference type="EMBL" id="WAGX01000004">
    <property type="protein sequence ID" value="KAB1440216.1"/>
    <property type="molecule type" value="Genomic_DNA"/>
</dbReference>
<dbReference type="UniPathway" id="UPA00219"/>
<keyword evidence="7 15" id="KW-0460">Magnesium</keyword>
<dbReference type="InterPro" id="IPR013815">
    <property type="entry name" value="ATP_grasp_subdomain_1"/>
</dbReference>
<dbReference type="RefSeq" id="WP_151143711.1">
    <property type="nucleotide sequence ID" value="NZ_WAGX01000004.1"/>
</dbReference>
<accession>A0A7V7QN59</accession>
<reference evidence="18 19" key="2">
    <citation type="submission" date="2020-02" db="EMBL/GenBank/DDBJ databases">
        <title>Candidatus Galacturonibacter soehngenii shows hetero-acetogenic catabolism of galacturonic acid but lacks a canonical carbon monoxide dehydrogenase/acetyl-CoA synthase complex.</title>
        <authorList>
            <person name="Diender M."/>
            <person name="Stouten G.R."/>
            <person name="Petersen J.F."/>
            <person name="Nielsen P.H."/>
            <person name="Dueholm M.S."/>
            <person name="Pronk J.T."/>
            <person name="Van Loosdrecht M.C.M."/>
        </authorList>
    </citation>
    <scope>NUCLEOTIDE SEQUENCE [LARGE SCALE GENOMIC DNA]</scope>
    <source>
        <strain evidence="18">GalUA</strain>
    </source>
</reference>
<dbReference type="InterPro" id="IPR016185">
    <property type="entry name" value="PreATP-grasp_dom_sf"/>
</dbReference>
<comment type="cofactor">
    <cofactor evidence="15">
        <name>Mg(2+)</name>
        <dbReference type="ChEBI" id="CHEBI:18420"/>
    </cofactor>
    <cofactor evidence="15">
        <name>Mn(2+)</name>
        <dbReference type="ChEBI" id="CHEBI:29035"/>
    </cofactor>
    <text evidence="15">Binds 2 magnesium or manganese ions per subunit.</text>
</comment>
<keyword evidence="10 15" id="KW-0464">Manganese</keyword>
<keyword evidence="12" id="KW-0963">Cytoplasm</keyword>
<dbReference type="Pfam" id="PF07478">
    <property type="entry name" value="Dala_Dala_lig_C"/>
    <property type="match status" value="1"/>
</dbReference>
<dbReference type="NCBIfam" id="NF000091">
    <property type="entry name" value="D_ala_D_ser_VanG"/>
    <property type="match status" value="1"/>
</dbReference>
<keyword evidence="3 12" id="KW-0436">Ligase</keyword>
<dbReference type="PIRSF" id="PIRSF039102">
    <property type="entry name" value="Ddl/VanB"/>
    <property type="match status" value="1"/>
</dbReference>
<dbReference type="Proteomes" id="UP000461768">
    <property type="component" value="Unassembled WGS sequence"/>
</dbReference>
<dbReference type="PROSITE" id="PS50975">
    <property type="entry name" value="ATP_GRASP"/>
    <property type="match status" value="1"/>
</dbReference>
<comment type="caution">
    <text evidence="18">The sequence shown here is derived from an EMBL/GenBank/DDBJ whole genome shotgun (WGS) entry which is preliminary data.</text>
</comment>
<name>A0A7V7QN59_9FIRM</name>
<dbReference type="SUPFAM" id="SSF56059">
    <property type="entry name" value="Glutathione synthetase ATP-binding domain-like"/>
    <property type="match status" value="1"/>
</dbReference>
<evidence type="ECO:0000256" key="14">
    <source>
        <dbReference type="PIRSR" id="PIRSR039102-2"/>
    </source>
</evidence>
<proteinExistence type="inferred from homology"/>
<dbReference type="InterPro" id="IPR000291">
    <property type="entry name" value="D-Ala_lig_Van_CS"/>
</dbReference>
<dbReference type="InterPro" id="IPR011127">
    <property type="entry name" value="Dala_Dala_lig_N"/>
</dbReference>
<feature type="binding site" evidence="14">
    <location>
        <begin position="184"/>
        <end position="186"/>
    </location>
    <ligand>
        <name>ATP</name>
        <dbReference type="ChEBI" id="CHEBI:30616"/>
    </ligand>
</feature>
<dbReference type="GO" id="GO:0008360">
    <property type="term" value="P:regulation of cell shape"/>
    <property type="evidence" value="ECO:0007669"/>
    <property type="project" value="UniProtKB-KW"/>
</dbReference>
<dbReference type="FunFam" id="3.30.470.20:FF:000008">
    <property type="entry name" value="D-alanine--D-alanine ligase"/>
    <property type="match status" value="1"/>
</dbReference>
<keyword evidence="11 12" id="KW-0961">Cell wall biogenesis/degradation</keyword>
<feature type="active site" evidence="13">
    <location>
        <position position="14"/>
    </location>
</feature>
<feature type="binding site" evidence="14">
    <location>
        <begin position="314"/>
        <end position="315"/>
    </location>
    <ligand>
        <name>ATP</name>
        <dbReference type="ChEBI" id="CHEBI:30616"/>
    </ligand>
</feature>
<feature type="domain" description="ATP-grasp" evidence="17">
    <location>
        <begin position="144"/>
        <end position="348"/>
    </location>
</feature>
<dbReference type="GO" id="GO:0008716">
    <property type="term" value="F:D-alanine-D-alanine ligase activity"/>
    <property type="evidence" value="ECO:0007669"/>
    <property type="project" value="UniProtKB-UniRule"/>
</dbReference>
<keyword evidence="5 14" id="KW-0547">Nucleotide-binding</keyword>
<dbReference type="HAMAP" id="MF_00047">
    <property type="entry name" value="Dala_Dala_lig"/>
    <property type="match status" value="1"/>
</dbReference>
<comment type="similarity">
    <text evidence="2 12">Belongs to the D-alanine--D-alanine ligase family.</text>
</comment>
<reference evidence="18 19" key="1">
    <citation type="submission" date="2019-09" db="EMBL/GenBank/DDBJ databases">
        <authorList>
            <person name="Valk L.C."/>
        </authorList>
    </citation>
    <scope>NUCLEOTIDE SEQUENCE [LARGE SCALE GENOMIC DNA]</scope>
    <source>
        <strain evidence="18">GalUA</strain>
    </source>
</reference>
<evidence type="ECO:0000256" key="8">
    <source>
        <dbReference type="ARBA" id="ARBA00022960"/>
    </source>
</evidence>
<dbReference type="NCBIfam" id="NF002528">
    <property type="entry name" value="PRK01966.1-4"/>
    <property type="match status" value="1"/>
</dbReference>
<feature type="binding site" evidence="15">
    <location>
        <position position="317"/>
    </location>
    <ligand>
        <name>Mg(2+)</name>
        <dbReference type="ChEBI" id="CHEBI:18420"/>
        <label>2</label>
    </ligand>
</feature>
<evidence type="ECO:0000256" key="3">
    <source>
        <dbReference type="ARBA" id="ARBA00022598"/>
    </source>
</evidence>
<evidence type="ECO:0000256" key="1">
    <source>
        <dbReference type="ARBA" id="ARBA00001936"/>
    </source>
</evidence>
<evidence type="ECO:0000256" key="15">
    <source>
        <dbReference type="PIRSR" id="PIRSR039102-3"/>
    </source>
</evidence>
<keyword evidence="9 12" id="KW-0573">Peptidoglycan synthesis</keyword>
<sequence>MKKIAILFGGSSSEYEVSLQSAYGVIQNINKSVYEPILIGIDKGGRWFVYEGDAEKIINDTWHKEEKVYPTLVSTDKKLQGIYVWKHGFDKPAKEIKLDAALPVLHGKNGEDGTVQGVFALAGIPIIGCNTLSSAVCMDKDMAHRVVKEAGVNVPEAKLLTYAMLEKDKEEVLRYGEELGYPLFVKPLRAGSSFGITKVEKSEMLFEALTFAFSYDNLVVIERMIEGFEVGCAIMGREELIVGEVDEIELSEGFFDFTEKYTLKSSKIHVPARISKEDADRIKDTAKKIYRALGCECFARVDMFYTPDGSIYFNEVNTIPGFTEHSRFPNMMKASGISMKEVVNHLIELGVSQS</sequence>
<protein>
    <recommendedName>
        <fullName evidence="12">D-alanine--D-alanine ligase</fullName>
        <ecNumber evidence="12">6.3.2.4</ecNumber>
    </recommendedName>
    <alternativeName>
        <fullName evidence="12">D-Ala-D-Ala ligase</fullName>
    </alternativeName>
    <alternativeName>
        <fullName evidence="12">D-alanylalanine synthetase</fullName>
    </alternativeName>
</protein>
<evidence type="ECO:0000256" key="6">
    <source>
        <dbReference type="ARBA" id="ARBA00022840"/>
    </source>
</evidence>
<feature type="binding site" evidence="14">
    <location>
        <begin position="222"/>
        <end position="229"/>
    </location>
    <ligand>
        <name>ATP</name>
        <dbReference type="ChEBI" id="CHEBI:30616"/>
    </ligand>
</feature>
<dbReference type="InterPro" id="IPR005905">
    <property type="entry name" value="D_ala_D_ala"/>
</dbReference>
<comment type="catalytic activity">
    <reaction evidence="12">
        <text>2 D-alanine + ATP = D-alanyl-D-alanine + ADP + phosphate + H(+)</text>
        <dbReference type="Rhea" id="RHEA:11224"/>
        <dbReference type="ChEBI" id="CHEBI:15378"/>
        <dbReference type="ChEBI" id="CHEBI:30616"/>
        <dbReference type="ChEBI" id="CHEBI:43474"/>
        <dbReference type="ChEBI" id="CHEBI:57416"/>
        <dbReference type="ChEBI" id="CHEBI:57822"/>
        <dbReference type="ChEBI" id="CHEBI:456216"/>
        <dbReference type="EC" id="6.3.2.4"/>
    </reaction>
</comment>
<evidence type="ECO:0000256" key="9">
    <source>
        <dbReference type="ARBA" id="ARBA00022984"/>
    </source>
</evidence>
<comment type="subcellular location">
    <subcellularLocation>
        <location evidence="12">Cytoplasm</location>
    </subcellularLocation>
</comment>
<dbReference type="PANTHER" id="PTHR23132:SF25">
    <property type="entry name" value="D-ALANINE--D-ALANINE LIGASE A"/>
    <property type="match status" value="1"/>
</dbReference>
<evidence type="ECO:0000259" key="17">
    <source>
        <dbReference type="PROSITE" id="PS50975"/>
    </source>
</evidence>
<evidence type="ECO:0000256" key="4">
    <source>
        <dbReference type="ARBA" id="ARBA00022723"/>
    </source>
</evidence>
<dbReference type="Gene3D" id="3.40.50.20">
    <property type="match status" value="1"/>
</dbReference>
<dbReference type="GO" id="GO:0071555">
    <property type="term" value="P:cell wall organization"/>
    <property type="evidence" value="ECO:0007669"/>
    <property type="project" value="UniProtKB-KW"/>
</dbReference>
<feature type="binding site" evidence="15">
    <location>
        <position position="315"/>
    </location>
    <ligand>
        <name>Mg(2+)</name>
        <dbReference type="ChEBI" id="CHEBI:18420"/>
        <label>2</label>
    </ligand>
</feature>
<dbReference type="Gene3D" id="3.30.1490.20">
    <property type="entry name" value="ATP-grasp fold, A domain"/>
    <property type="match status" value="1"/>
</dbReference>
<evidence type="ECO:0000256" key="13">
    <source>
        <dbReference type="PIRSR" id="PIRSR039102-1"/>
    </source>
</evidence>
<keyword evidence="8 12" id="KW-0133">Cell shape</keyword>
<dbReference type="InterPro" id="IPR011761">
    <property type="entry name" value="ATP-grasp"/>
</dbReference>
<evidence type="ECO:0000256" key="7">
    <source>
        <dbReference type="ARBA" id="ARBA00022842"/>
    </source>
</evidence>
<dbReference type="SUPFAM" id="SSF52440">
    <property type="entry name" value="PreATP-grasp domain"/>
    <property type="match status" value="1"/>
</dbReference>
<feature type="binding site" evidence="14">
    <location>
        <position position="140"/>
    </location>
    <ligand>
        <name>ATP</name>
        <dbReference type="ChEBI" id="CHEBI:30616"/>
    </ligand>
</feature>
<dbReference type="GO" id="GO:0005829">
    <property type="term" value="C:cytosol"/>
    <property type="evidence" value="ECO:0007669"/>
    <property type="project" value="TreeGrafter"/>
</dbReference>
<evidence type="ECO:0000313" key="19">
    <source>
        <dbReference type="Proteomes" id="UP000461768"/>
    </source>
</evidence>
<evidence type="ECO:0000256" key="2">
    <source>
        <dbReference type="ARBA" id="ARBA00010871"/>
    </source>
</evidence>
<feature type="active site" evidence="13">
    <location>
        <position position="326"/>
    </location>
</feature>
<dbReference type="GO" id="GO:0046872">
    <property type="term" value="F:metal ion binding"/>
    <property type="evidence" value="ECO:0007669"/>
    <property type="project" value="UniProtKB-KW"/>
</dbReference>
<dbReference type="GO" id="GO:0009252">
    <property type="term" value="P:peptidoglycan biosynthetic process"/>
    <property type="evidence" value="ECO:0007669"/>
    <property type="project" value="UniProtKB-UniRule"/>
</dbReference>
<feature type="binding site" evidence="15">
    <location>
        <position position="315"/>
    </location>
    <ligand>
        <name>Mg(2+)</name>
        <dbReference type="ChEBI" id="CHEBI:18420"/>
        <label>1</label>
    </ligand>
</feature>
<feature type="binding site" evidence="15">
    <location>
        <position position="302"/>
    </location>
    <ligand>
        <name>Mg(2+)</name>
        <dbReference type="ChEBI" id="CHEBI:18420"/>
        <label>1</label>
    </ligand>
</feature>